<sequence>MSVASQTFGIPLARNIRHGGSFTSIGARLWMNVITSVKARLAVAAEARAERELLALAQQYEVSMPSFAAELRAANCRR</sequence>
<organism evidence="1 2">
    <name type="scientific">Roseateles albus</name>
    <dbReference type="NCBI Taxonomy" id="2987525"/>
    <lineage>
        <taxon>Bacteria</taxon>
        <taxon>Pseudomonadati</taxon>
        <taxon>Pseudomonadota</taxon>
        <taxon>Betaproteobacteria</taxon>
        <taxon>Burkholderiales</taxon>
        <taxon>Sphaerotilaceae</taxon>
        <taxon>Roseateles</taxon>
    </lineage>
</organism>
<dbReference type="EMBL" id="JAQQXT010000006">
    <property type="protein sequence ID" value="MDC8772274.1"/>
    <property type="molecule type" value="Genomic_DNA"/>
</dbReference>
<reference evidence="1 2" key="1">
    <citation type="submission" date="2022-10" db="EMBL/GenBank/DDBJ databases">
        <title>Paucibacter sp. hw1 Genome sequencing.</title>
        <authorList>
            <person name="Park S."/>
        </authorList>
    </citation>
    <scope>NUCLEOTIDE SEQUENCE [LARGE SCALE GENOMIC DNA]</scope>
    <source>
        <strain evidence="2">hw1</strain>
    </source>
</reference>
<dbReference type="RefSeq" id="WP_263532640.1">
    <property type="nucleotide sequence ID" value="NZ_JAQQXT010000006.1"/>
</dbReference>
<evidence type="ECO:0000313" key="1">
    <source>
        <dbReference type="EMBL" id="MDC8772274.1"/>
    </source>
</evidence>
<dbReference type="Proteomes" id="UP001221189">
    <property type="component" value="Unassembled WGS sequence"/>
</dbReference>
<comment type="caution">
    <text evidence="1">The sequence shown here is derived from an EMBL/GenBank/DDBJ whole genome shotgun (WGS) entry which is preliminary data.</text>
</comment>
<keyword evidence="2" id="KW-1185">Reference proteome</keyword>
<name>A0ABT5KFP4_9BURK</name>
<evidence type="ECO:0008006" key="3">
    <source>
        <dbReference type="Google" id="ProtNLM"/>
    </source>
</evidence>
<proteinExistence type="predicted"/>
<protein>
    <recommendedName>
        <fullName evidence="3">CopG family transcriptional regulator</fullName>
    </recommendedName>
</protein>
<accession>A0ABT5KFP4</accession>
<gene>
    <name evidence="1" type="ORF">PRZ03_11890</name>
</gene>
<evidence type="ECO:0000313" key="2">
    <source>
        <dbReference type="Proteomes" id="UP001221189"/>
    </source>
</evidence>